<dbReference type="OrthoDB" id="298344at2759"/>
<feature type="compositionally biased region" description="Polar residues" evidence="1">
    <location>
        <begin position="11"/>
        <end position="23"/>
    </location>
</feature>
<feature type="region of interest" description="Disordered" evidence="1">
    <location>
        <begin position="1"/>
        <end position="23"/>
    </location>
</feature>
<evidence type="ECO:0000313" key="4">
    <source>
        <dbReference type="Proteomes" id="UP000053477"/>
    </source>
</evidence>
<accession>A0A0H2RJS4</accession>
<dbReference type="Proteomes" id="UP000053477">
    <property type="component" value="Unassembled WGS sequence"/>
</dbReference>
<protein>
    <recommendedName>
        <fullName evidence="2">JmjC domain-containing protein</fullName>
    </recommendedName>
</protein>
<name>A0A0H2RJS4_9AGAM</name>
<evidence type="ECO:0000313" key="3">
    <source>
        <dbReference type="EMBL" id="KLO11872.1"/>
    </source>
</evidence>
<dbReference type="SMART" id="SM00558">
    <property type="entry name" value="JmjC"/>
    <property type="match status" value="1"/>
</dbReference>
<dbReference type="InterPro" id="IPR003347">
    <property type="entry name" value="JmjC_dom"/>
</dbReference>
<dbReference type="EMBL" id="KQ085990">
    <property type="protein sequence ID" value="KLO11872.1"/>
    <property type="molecule type" value="Genomic_DNA"/>
</dbReference>
<proteinExistence type="predicted"/>
<sequence length="524" mass="59534">MFNGGRVGPETKNSTNGAPLNTVTTKGWTLESLLETGKNFRPIERISALDDPEEIKRKVQEYEDKNIPLIVEDCHKHKYWNEELFTVKHLERANSDDEDGISVRNCTNRVDTKMKFSEFDSKCRETSKFAVNGESERYYGKDLICPVEWKEWLLSQNALPENTTLYGSGDLLRLLLPQVKVETLMCYQGIGDTFTPAHKDPCASSGQNLMVITEGDACSYWFMVEGSDASQAAEYFHLLGHELDLEKHFASPEELSSAPFPIYIGKQVLGDHVLVPKRCCHQVINSGGVSVKLSWSRMTVDGLTTAFHHELPLYRRWVCRPETYRVKLTVLRTLQYLTKKLREETLTDLRQKLEERSSLTWSVAKNQWLLQGLTTPRIPIPQHVEKLVKEMIQILDIFDKISKEEFVEAKETDDPEILEDGRKQVEGSESFTSMTCDYCGADIFQSFFECSSCGDPDFVQICVGCSAEGRSCRCGKAKPRQRCGSDLLFKIQNEAVEAVRPFTGIEDEIKPVRLGLRSILSPIL</sequence>
<dbReference type="SUPFAM" id="SSF51197">
    <property type="entry name" value="Clavaminate synthase-like"/>
    <property type="match status" value="1"/>
</dbReference>
<keyword evidence="4" id="KW-1185">Reference proteome</keyword>
<dbReference type="Gene3D" id="2.60.120.650">
    <property type="entry name" value="Cupin"/>
    <property type="match status" value="1"/>
</dbReference>
<organism evidence="3 4">
    <name type="scientific">Schizopora paradoxa</name>
    <dbReference type="NCBI Taxonomy" id="27342"/>
    <lineage>
        <taxon>Eukaryota</taxon>
        <taxon>Fungi</taxon>
        <taxon>Dikarya</taxon>
        <taxon>Basidiomycota</taxon>
        <taxon>Agaricomycotina</taxon>
        <taxon>Agaricomycetes</taxon>
        <taxon>Hymenochaetales</taxon>
        <taxon>Schizoporaceae</taxon>
        <taxon>Schizopora</taxon>
    </lineage>
</organism>
<evidence type="ECO:0000259" key="2">
    <source>
        <dbReference type="PROSITE" id="PS51184"/>
    </source>
</evidence>
<dbReference type="STRING" id="27342.A0A0H2RJS4"/>
<dbReference type="PROSITE" id="PS51184">
    <property type="entry name" value="JMJC"/>
    <property type="match status" value="1"/>
</dbReference>
<dbReference type="InParanoid" id="A0A0H2RJS4"/>
<feature type="domain" description="JmjC" evidence="2">
    <location>
        <begin position="148"/>
        <end position="314"/>
    </location>
</feature>
<evidence type="ECO:0000256" key="1">
    <source>
        <dbReference type="SAM" id="MobiDB-lite"/>
    </source>
</evidence>
<gene>
    <name evidence="3" type="ORF">SCHPADRAFT_830444</name>
</gene>
<dbReference type="Pfam" id="PF02373">
    <property type="entry name" value="JmjC"/>
    <property type="match status" value="1"/>
</dbReference>
<dbReference type="AlphaFoldDB" id="A0A0H2RJS4"/>
<reference evidence="3 4" key="1">
    <citation type="submission" date="2015-04" db="EMBL/GenBank/DDBJ databases">
        <title>Complete genome sequence of Schizopora paradoxa KUC8140, a cosmopolitan wood degrader in East Asia.</title>
        <authorList>
            <consortium name="DOE Joint Genome Institute"/>
            <person name="Min B."/>
            <person name="Park H."/>
            <person name="Jang Y."/>
            <person name="Kim J.-J."/>
            <person name="Kim K.H."/>
            <person name="Pangilinan J."/>
            <person name="Lipzen A."/>
            <person name="Riley R."/>
            <person name="Grigoriev I.V."/>
            <person name="Spatafora J.W."/>
            <person name="Choi I.-G."/>
        </authorList>
    </citation>
    <scope>NUCLEOTIDE SEQUENCE [LARGE SCALE GENOMIC DNA]</scope>
    <source>
        <strain evidence="3 4">KUC8140</strain>
    </source>
</reference>